<evidence type="ECO:0000256" key="6">
    <source>
        <dbReference type="ARBA" id="ARBA00022670"/>
    </source>
</evidence>
<dbReference type="Gene3D" id="3.40.50.1820">
    <property type="entry name" value="alpha/beta hydrolase"/>
    <property type="match status" value="1"/>
</dbReference>
<organism evidence="10 11">
    <name type="scientific">Nesterenkonia massiliensis</name>
    <dbReference type="NCBI Taxonomy" id="1232429"/>
    <lineage>
        <taxon>Bacteria</taxon>
        <taxon>Bacillati</taxon>
        <taxon>Actinomycetota</taxon>
        <taxon>Actinomycetes</taxon>
        <taxon>Micrococcales</taxon>
        <taxon>Micrococcaceae</taxon>
        <taxon>Nesterenkonia</taxon>
    </lineage>
</organism>
<dbReference type="RefSeq" id="WP_260073823.1">
    <property type="nucleotide sequence ID" value="NZ_JALXMO010000055.1"/>
</dbReference>
<evidence type="ECO:0000256" key="4">
    <source>
        <dbReference type="ARBA" id="ARBA00022438"/>
    </source>
</evidence>
<evidence type="ECO:0000313" key="10">
    <source>
        <dbReference type="EMBL" id="MCT1607981.1"/>
    </source>
</evidence>
<evidence type="ECO:0000256" key="2">
    <source>
        <dbReference type="ARBA" id="ARBA00004496"/>
    </source>
</evidence>
<evidence type="ECO:0000256" key="3">
    <source>
        <dbReference type="ARBA" id="ARBA00010088"/>
    </source>
</evidence>
<keyword evidence="11" id="KW-1185">Reference proteome</keyword>
<comment type="subcellular location">
    <subcellularLocation>
        <location evidence="2 8">Cytoplasm</location>
    </subcellularLocation>
</comment>
<reference evidence="10 11" key="1">
    <citation type="submission" date="2022-04" db="EMBL/GenBank/DDBJ databases">
        <title>Human microbiome associated bacterial genomes.</title>
        <authorList>
            <person name="Sandstrom S."/>
            <person name="Salamzade R."/>
            <person name="Kalan L.R."/>
        </authorList>
    </citation>
    <scope>NUCLEOTIDE SEQUENCE [LARGE SCALE GENOMIC DNA]</scope>
    <source>
        <strain evidence="11">p3-SID767</strain>
    </source>
</reference>
<dbReference type="InterPro" id="IPR005944">
    <property type="entry name" value="Pro_iminopeptidase"/>
</dbReference>
<dbReference type="PRINTS" id="PR00793">
    <property type="entry name" value="PROAMNOPTASE"/>
</dbReference>
<dbReference type="SUPFAM" id="SSF53474">
    <property type="entry name" value="alpha/beta-Hydrolases"/>
    <property type="match status" value="1"/>
</dbReference>
<sequence>MYEKVQPAAAGLLMANDGQGIYWEESGSPEGIPLVYLHGGPGGGLGTRGYVTKADPSRFRIIGLDQRGCGKSVPLAVDPKHDLAANTTARLIADLEELREHLGIQRWVINGVSWGSTLAIAYAQAHPQRVLGVVAMAGTTTSRWEVDWITETVGAIYPEEWELFVGHAEQAVPGYHRGQSRLVETYRQLIRHPDLEVRDAASHAWARWEDAHIAIGTGGIHRDLRWEDKDFRHNFVTLVTHYWANDGFCDPPLLDRIDRLTDIPAVLIHGRLDVSGPLRTAWELHQRWPGSRLVIDEGEGHGGSSMVEAWRQANDDMASRLLR</sequence>
<accession>A0ABT2HTF1</accession>
<proteinExistence type="inferred from homology"/>
<comment type="caution">
    <text evidence="10">The sequence shown here is derived from an EMBL/GenBank/DDBJ whole genome shotgun (WGS) entry which is preliminary data.</text>
</comment>
<dbReference type="Pfam" id="PF00561">
    <property type="entry name" value="Abhydrolase_1"/>
    <property type="match status" value="1"/>
</dbReference>
<dbReference type="PIRSF" id="PIRSF006431">
    <property type="entry name" value="Pept_S33"/>
    <property type="match status" value="1"/>
</dbReference>
<dbReference type="InterPro" id="IPR029058">
    <property type="entry name" value="AB_hydrolase_fold"/>
</dbReference>
<feature type="domain" description="AB hydrolase-1" evidence="9">
    <location>
        <begin position="33"/>
        <end position="301"/>
    </location>
</feature>
<keyword evidence="5 8" id="KW-0963">Cytoplasm</keyword>
<keyword evidence="4 8" id="KW-0031">Aminopeptidase</keyword>
<comment type="catalytic activity">
    <reaction evidence="1 8">
        <text>Release of N-terminal proline from a peptide.</text>
        <dbReference type="EC" id="3.4.11.5"/>
    </reaction>
</comment>
<dbReference type="InterPro" id="IPR000073">
    <property type="entry name" value="AB_hydrolase_1"/>
</dbReference>
<comment type="similarity">
    <text evidence="3 8">Belongs to the peptidase S33 family.</text>
</comment>
<evidence type="ECO:0000256" key="8">
    <source>
        <dbReference type="PIRNR" id="PIRNR006431"/>
    </source>
</evidence>
<name>A0ABT2HTF1_9MICC</name>
<gene>
    <name evidence="10" type="ORF">M3B43_11770</name>
</gene>
<evidence type="ECO:0000259" key="9">
    <source>
        <dbReference type="Pfam" id="PF00561"/>
    </source>
</evidence>
<dbReference type="EMBL" id="JALXMO010000055">
    <property type="protein sequence ID" value="MCT1607981.1"/>
    <property type="molecule type" value="Genomic_DNA"/>
</dbReference>
<dbReference type="PANTHER" id="PTHR43722">
    <property type="entry name" value="PROLINE IMINOPEPTIDASE"/>
    <property type="match status" value="1"/>
</dbReference>
<dbReference type="PANTHER" id="PTHR43722:SF1">
    <property type="entry name" value="PROLINE IMINOPEPTIDASE"/>
    <property type="match status" value="1"/>
</dbReference>
<dbReference type="GO" id="GO:0016787">
    <property type="term" value="F:hydrolase activity"/>
    <property type="evidence" value="ECO:0007669"/>
    <property type="project" value="UniProtKB-KW"/>
</dbReference>
<evidence type="ECO:0000256" key="5">
    <source>
        <dbReference type="ARBA" id="ARBA00022490"/>
    </source>
</evidence>
<protein>
    <recommendedName>
        <fullName evidence="8">Proline iminopeptidase</fullName>
        <shortName evidence="8">PIP</shortName>
        <ecNumber evidence="8">3.4.11.5</ecNumber>
    </recommendedName>
    <alternativeName>
        <fullName evidence="8">Prolyl aminopeptidase</fullName>
    </alternativeName>
</protein>
<evidence type="ECO:0000256" key="1">
    <source>
        <dbReference type="ARBA" id="ARBA00001585"/>
    </source>
</evidence>
<keyword evidence="6 8" id="KW-0645">Protease</keyword>
<dbReference type="Proteomes" id="UP001205046">
    <property type="component" value="Unassembled WGS sequence"/>
</dbReference>
<dbReference type="EC" id="3.4.11.5" evidence="8"/>
<evidence type="ECO:0000256" key="7">
    <source>
        <dbReference type="ARBA" id="ARBA00022801"/>
    </source>
</evidence>
<keyword evidence="7 8" id="KW-0378">Hydrolase</keyword>
<evidence type="ECO:0000313" key="11">
    <source>
        <dbReference type="Proteomes" id="UP001205046"/>
    </source>
</evidence>
<dbReference type="InterPro" id="IPR002410">
    <property type="entry name" value="Peptidase_S33"/>
</dbReference>